<dbReference type="InterPro" id="IPR036866">
    <property type="entry name" value="RibonucZ/Hydroxyglut_hydro"/>
</dbReference>
<evidence type="ECO:0000256" key="2">
    <source>
        <dbReference type="ARBA" id="ARBA00022723"/>
    </source>
</evidence>
<reference evidence="7 8" key="2">
    <citation type="journal article" date="2017" name="Int. J. Syst. Evol. Microbiol.">
        <title>Rouxiella badensis sp. nov. and Rouxiella silvae sp. nov. isolated from peat bog soil in Germany and emendation of the genus description.</title>
        <authorList>
            <person name="Le Fleche-Mateos A."/>
            <person name="Kugler J.H."/>
            <person name="Hansen S.H."/>
            <person name="Syldatk C."/>
            <person name="Hausmann R."/>
            <person name="Lomprez F."/>
            <person name="Vandenbogaert M."/>
            <person name="Manuguerra J.C."/>
            <person name="Grimont P.A."/>
        </authorList>
    </citation>
    <scope>NUCLEOTIDE SEQUENCE [LARGE SCALE GENOMIC DNA]</scope>
    <source>
        <strain evidence="7 8">213</strain>
    </source>
</reference>
<dbReference type="InterPro" id="IPR051013">
    <property type="entry name" value="MBL_superfamily_lactonases"/>
</dbReference>
<dbReference type="GO" id="GO:0046872">
    <property type="term" value="F:metal ion binding"/>
    <property type="evidence" value="ECO:0007669"/>
    <property type="project" value="UniProtKB-KW"/>
</dbReference>
<reference evidence="6" key="3">
    <citation type="submission" date="2020-11" db="EMBL/GenBank/DDBJ databases">
        <authorList>
            <person name="Lee S.D."/>
        </authorList>
    </citation>
    <scope>NUCLEOTIDE SEQUENCE</scope>
    <source>
        <strain evidence="6">SAP-2</strain>
    </source>
</reference>
<keyword evidence="4" id="KW-0862">Zinc</keyword>
<accession>A0AA40X2Q3</accession>
<dbReference type="Proteomes" id="UP000192722">
    <property type="component" value="Unassembled WGS sequence"/>
</dbReference>
<dbReference type="SMART" id="SM00849">
    <property type="entry name" value="Lactamase_B"/>
    <property type="match status" value="1"/>
</dbReference>
<evidence type="ECO:0000256" key="1">
    <source>
        <dbReference type="ARBA" id="ARBA00007749"/>
    </source>
</evidence>
<feature type="domain" description="Metallo-beta-lactamase" evidence="5">
    <location>
        <begin position="63"/>
        <end position="277"/>
    </location>
</feature>
<dbReference type="EMBL" id="JADMKS010000005">
    <property type="protein sequence ID" value="MBF6637608.1"/>
    <property type="molecule type" value="Genomic_DNA"/>
</dbReference>
<comment type="similarity">
    <text evidence="1">Belongs to the metallo-beta-lactamase superfamily.</text>
</comment>
<comment type="caution">
    <text evidence="6">The sequence shown here is derived from an EMBL/GenBank/DDBJ whole genome shotgun (WGS) entry which is preliminary data.</text>
</comment>
<dbReference type="RefSeq" id="WP_084982748.1">
    <property type="nucleotide sequence ID" value="NZ_CBCSCF010000003.1"/>
</dbReference>
<dbReference type="PANTHER" id="PTHR42978:SF6">
    <property type="entry name" value="QUORUM-QUENCHING LACTONASE YTNP-RELATED"/>
    <property type="match status" value="1"/>
</dbReference>
<protein>
    <submittedName>
        <fullName evidence="6">MBL fold metallo-hydrolase</fullName>
    </submittedName>
</protein>
<evidence type="ECO:0000313" key="9">
    <source>
        <dbReference type="Proteomes" id="UP000705283"/>
    </source>
</evidence>
<keyword evidence="3" id="KW-0378">Hydrolase</keyword>
<evidence type="ECO:0000313" key="6">
    <source>
        <dbReference type="EMBL" id="MBF6637608.1"/>
    </source>
</evidence>
<proteinExistence type="inferred from homology"/>
<name>A0AA40X2Q3_9GAMM</name>
<evidence type="ECO:0000256" key="4">
    <source>
        <dbReference type="ARBA" id="ARBA00022833"/>
    </source>
</evidence>
<dbReference type="Pfam" id="PF00753">
    <property type="entry name" value="Lactamase_B"/>
    <property type="match status" value="1"/>
</dbReference>
<dbReference type="InterPro" id="IPR001279">
    <property type="entry name" value="Metallo-B-lactamas"/>
</dbReference>
<keyword evidence="2" id="KW-0479">Metal-binding</keyword>
<evidence type="ECO:0000313" key="8">
    <source>
        <dbReference type="Proteomes" id="UP000192722"/>
    </source>
</evidence>
<keyword evidence="8" id="KW-1185">Reference proteome</keyword>
<dbReference type="PANTHER" id="PTHR42978">
    <property type="entry name" value="QUORUM-QUENCHING LACTONASE YTNP-RELATED-RELATED"/>
    <property type="match status" value="1"/>
</dbReference>
<gene>
    <name evidence="7" type="ORF">BS639_07780</name>
    <name evidence="6" type="ORF">ITX54_13165</name>
</gene>
<dbReference type="Gene3D" id="3.60.15.10">
    <property type="entry name" value="Ribonuclease Z/Hydroxyacylglutathione hydrolase-like"/>
    <property type="match status" value="1"/>
</dbReference>
<dbReference type="CDD" id="cd16277">
    <property type="entry name" value="metallo-hydrolase-like_MBL-fold"/>
    <property type="match status" value="1"/>
</dbReference>
<dbReference type="Proteomes" id="UP000705283">
    <property type="component" value="Unassembled WGS sequence"/>
</dbReference>
<evidence type="ECO:0000256" key="3">
    <source>
        <dbReference type="ARBA" id="ARBA00022801"/>
    </source>
</evidence>
<dbReference type="GO" id="GO:0016787">
    <property type="term" value="F:hydrolase activity"/>
    <property type="evidence" value="ECO:0007669"/>
    <property type="project" value="UniProtKB-KW"/>
</dbReference>
<evidence type="ECO:0000259" key="5">
    <source>
        <dbReference type="SMART" id="SM00849"/>
    </source>
</evidence>
<organism evidence="6 9">
    <name type="scientific">Rouxiella silvae</name>
    <dbReference type="NCBI Taxonomy" id="1646373"/>
    <lineage>
        <taxon>Bacteria</taxon>
        <taxon>Pseudomonadati</taxon>
        <taxon>Pseudomonadota</taxon>
        <taxon>Gammaproteobacteria</taxon>
        <taxon>Enterobacterales</taxon>
        <taxon>Yersiniaceae</taxon>
        <taxon>Rouxiella</taxon>
    </lineage>
</organism>
<evidence type="ECO:0000313" key="7">
    <source>
        <dbReference type="EMBL" id="ORJ21878.1"/>
    </source>
</evidence>
<reference evidence="6" key="4">
    <citation type="submission" date="2022-09" db="EMBL/GenBank/DDBJ databases">
        <title>Rouxiella aceris sp. nov., isolated from tree sap and emended description of the genus Rhouxiella.</title>
        <authorList>
            <person name="Kim I.S."/>
        </authorList>
    </citation>
    <scope>NUCLEOTIDE SEQUENCE</scope>
    <source>
        <strain evidence="6">SAP-2</strain>
    </source>
</reference>
<reference evidence="7" key="1">
    <citation type="submission" date="2016-12" db="EMBL/GenBank/DDBJ databases">
        <authorList>
            <person name="Le Fleche-Mateos A."/>
        </authorList>
    </citation>
    <scope>NUCLEOTIDE SEQUENCE</scope>
    <source>
        <strain evidence="7">213</strain>
    </source>
</reference>
<dbReference type="SUPFAM" id="SSF56281">
    <property type="entry name" value="Metallo-hydrolase/oxidoreductase"/>
    <property type="match status" value="1"/>
</dbReference>
<dbReference type="AlphaFoldDB" id="A0AA40X2Q3"/>
<sequence length="298" mass="33533">MIESLLSYRVGDLRITRISEMSLQGGSPQELFNQNFDAEQFAAYRDKSTEHDLQADGEHLIQSIHSWLVQSPEYTLLIDAGSGNEKERPNAPIFHHLNTDFLTRLASLGVSPESIDYVLLTHLHVDHVGWNTQRVDGKWLPTFPNATYLFSAIEARYYASSASHNEVNRTSLGVYEDSIFPLIEAGVAKLIGKEGGEVLNGVRFIPTPGHSIDHMSISIESGGDVAFFAGDLMHHPLQVYNTEWNTRYCEFPAQASASRRWGLEYAADSGALWFSTHFAGTSVGRVYREDEQFSWQYR</sequence>
<dbReference type="EMBL" id="MRWD01000014">
    <property type="protein sequence ID" value="ORJ21878.1"/>
    <property type="molecule type" value="Genomic_DNA"/>
</dbReference>